<feature type="chain" id="PRO_5012781270" evidence="10">
    <location>
        <begin position="20"/>
        <end position="112"/>
    </location>
</feature>
<dbReference type="GO" id="GO:0015087">
    <property type="term" value="F:cobalt ion transmembrane transporter activity"/>
    <property type="evidence" value="ECO:0007669"/>
    <property type="project" value="TreeGrafter"/>
</dbReference>
<dbReference type="GO" id="GO:0015099">
    <property type="term" value="F:nickel cation transmembrane transporter activity"/>
    <property type="evidence" value="ECO:0007669"/>
    <property type="project" value="TreeGrafter"/>
</dbReference>
<evidence type="ECO:0000256" key="6">
    <source>
        <dbReference type="ARBA" id="ARBA00022989"/>
    </source>
</evidence>
<evidence type="ECO:0000256" key="3">
    <source>
        <dbReference type="ARBA" id="ARBA00006670"/>
    </source>
</evidence>
<feature type="signal peptide" evidence="10">
    <location>
        <begin position="1"/>
        <end position="19"/>
    </location>
</feature>
<dbReference type="GO" id="GO:0015094">
    <property type="term" value="F:lead ion transmembrane transporter activity"/>
    <property type="evidence" value="ECO:0007669"/>
    <property type="project" value="TreeGrafter"/>
</dbReference>
<evidence type="ECO:0000256" key="8">
    <source>
        <dbReference type="ARBA" id="ARBA00023228"/>
    </source>
</evidence>
<keyword evidence="4" id="KW-0813">Transport</keyword>
<dbReference type="AlphaFoldDB" id="A0A212DED8"/>
<gene>
    <name evidence="11" type="ORF">Celaphus_00011488</name>
</gene>
<feature type="non-terminal residue" evidence="11">
    <location>
        <position position="112"/>
    </location>
</feature>
<accession>A0A212DED8</accession>
<dbReference type="Proteomes" id="UP000242450">
    <property type="component" value="Chromosome 3"/>
</dbReference>
<evidence type="ECO:0000256" key="7">
    <source>
        <dbReference type="ARBA" id="ARBA00023136"/>
    </source>
</evidence>
<keyword evidence="10" id="KW-0732">Signal</keyword>
<dbReference type="GO" id="GO:0015086">
    <property type="term" value="F:cadmium ion transmembrane transporter activity"/>
    <property type="evidence" value="ECO:0007669"/>
    <property type="project" value="TreeGrafter"/>
</dbReference>
<protein>
    <submittedName>
        <fullName evidence="11">Uncharacterized protein</fullName>
    </submittedName>
</protein>
<feature type="transmembrane region" description="Helical" evidence="9">
    <location>
        <begin position="93"/>
        <end position="110"/>
    </location>
</feature>
<keyword evidence="5 9" id="KW-0812">Transmembrane</keyword>
<evidence type="ECO:0000256" key="10">
    <source>
        <dbReference type="SAM" id="SignalP"/>
    </source>
</evidence>
<evidence type="ECO:0000256" key="9">
    <source>
        <dbReference type="SAM" id="Phobius"/>
    </source>
</evidence>
<evidence type="ECO:0000313" key="11">
    <source>
        <dbReference type="EMBL" id="OWK16590.1"/>
    </source>
</evidence>
<reference evidence="11 12" key="1">
    <citation type="journal article" date="2018" name="Mol. Genet. Genomics">
        <title>The red deer Cervus elaphus genome CerEla1.0: sequencing, annotating, genes, and chromosomes.</title>
        <authorList>
            <person name="Bana N.A."/>
            <person name="Nyiri A."/>
            <person name="Nagy J."/>
            <person name="Frank K."/>
            <person name="Nagy T."/>
            <person name="Steger V."/>
            <person name="Schiller M."/>
            <person name="Lakatos P."/>
            <person name="Sugar L."/>
            <person name="Horn P."/>
            <person name="Barta E."/>
            <person name="Orosz L."/>
        </authorList>
    </citation>
    <scope>NUCLEOTIDE SEQUENCE [LARGE SCALE GENOMIC DNA]</scope>
    <source>
        <strain evidence="11">Hungarian</strain>
    </source>
</reference>
<dbReference type="PANTHER" id="PTHR11706">
    <property type="entry name" value="SOLUTE CARRIER PROTEIN FAMILY 11 MEMBER"/>
    <property type="match status" value="1"/>
</dbReference>
<keyword evidence="8" id="KW-0458">Lysosome</keyword>
<evidence type="ECO:0000313" key="12">
    <source>
        <dbReference type="Proteomes" id="UP000242450"/>
    </source>
</evidence>
<evidence type="ECO:0000256" key="1">
    <source>
        <dbReference type="ARBA" id="ARBA00004107"/>
    </source>
</evidence>
<dbReference type="PANTHER" id="PTHR11706:SF40">
    <property type="entry name" value="NATURAL RESISTANCE-ASSOCIATED MACROPHAGE PROTEIN 2"/>
    <property type="match status" value="1"/>
</dbReference>
<evidence type="ECO:0000256" key="2">
    <source>
        <dbReference type="ARBA" id="ARBA00004155"/>
    </source>
</evidence>
<dbReference type="GO" id="GO:0005765">
    <property type="term" value="C:lysosomal membrane"/>
    <property type="evidence" value="ECO:0007669"/>
    <property type="project" value="UniProtKB-SubCell"/>
</dbReference>
<keyword evidence="4" id="KW-0408">Iron</keyword>
<keyword evidence="12" id="KW-1185">Reference proteome</keyword>
<feature type="non-terminal residue" evidence="11">
    <location>
        <position position="1"/>
    </location>
</feature>
<dbReference type="GO" id="GO:0005886">
    <property type="term" value="C:plasma membrane"/>
    <property type="evidence" value="ECO:0007669"/>
    <property type="project" value="TreeGrafter"/>
</dbReference>
<proteinExistence type="inferred from homology"/>
<name>A0A212DED8_CEREH</name>
<dbReference type="EMBL" id="MKHE01000003">
    <property type="protein sequence ID" value="OWK16590.1"/>
    <property type="molecule type" value="Genomic_DNA"/>
</dbReference>
<keyword evidence="4" id="KW-0410">Iron transport</keyword>
<dbReference type="OrthoDB" id="409173at2759"/>
<dbReference type="GO" id="GO:0005384">
    <property type="term" value="F:manganese ion transmembrane transporter activity"/>
    <property type="evidence" value="ECO:0007669"/>
    <property type="project" value="TreeGrafter"/>
</dbReference>
<evidence type="ECO:0000256" key="4">
    <source>
        <dbReference type="ARBA" id="ARBA00022496"/>
    </source>
</evidence>
<keyword evidence="7 9" id="KW-0472">Membrane</keyword>
<keyword evidence="4" id="KW-0406">Ion transport</keyword>
<dbReference type="GO" id="GO:0031902">
    <property type="term" value="C:late endosome membrane"/>
    <property type="evidence" value="ECO:0007669"/>
    <property type="project" value="UniProtKB-SubCell"/>
</dbReference>
<organism evidence="11 12">
    <name type="scientific">Cervus elaphus hippelaphus</name>
    <name type="common">European red deer</name>
    <dbReference type="NCBI Taxonomy" id="46360"/>
    <lineage>
        <taxon>Eukaryota</taxon>
        <taxon>Metazoa</taxon>
        <taxon>Chordata</taxon>
        <taxon>Craniata</taxon>
        <taxon>Vertebrata</taxon>
        <taxon>Euteleostomi</taxon>
        <taxon>Mammalia</taxon>
        <taxon>Eutheria</taxon>
        <taxon>Laurasiatheria</taxon>
        <taxon>Artiodactyla</taxon>
        <taxon>Ruminantia</taxon>
        <taxon>Pecora</taxon>
        <taxon>Cervidae</taxon>
        <taxon>Cervinae</taxon>
        <taxon>Cervus</taxon>
    </lineage>
</organism>
<sequence>VPQILLWLMVELAIIGVDIQEVIGSAIAINLLNSLWDEVLITIADTLMFFFLDKYGKDSGNRGVTQSSIMWLTGKSAFCELTATFFPLGLQKLEAFFGFLITITALVFGYEA</sequence>
<dbReference type="GO" id="GO:0015093">
    <property type="term" value="F:ferrous iron transmembrane transporter activity"/>
    <property type="evidence" value="ECO:0007669"/>
    <property type="project" value="TreeGrafter"/>
</dbReference>
<comment type="caution">
    <text evidence="11">The sequence shown here is derived from an EMBL/GenBank/DDBJ whole genome shotgun (WGS) entry which is preliminary data.</text>
</comment>
<dbReference type="GO" id="GO:0046870">
    <property type="term" value="F:cadmium ion binding"/>
    <property type="evidence" value="ECO:0007669"/>
    <property type="project" value="TreeGrafter"/>
</dbReference>
<evidence type="ECO:0000256" key="5">
    <source>
        <dbReference type="ARBA" id="ARBA00022692"/>
    </source>
</evidence>
<dbReference type="Pfam" id="PF01566">
    <property type="entry name" value="Nramp"/>
    <property type="match status" value="1"/>
</dbReference>
<comment type="subcellular location">
    <subcellularLocation>
        <location evidence="1">Late endosome membrane</location>
        <topology evidence="1">Multi-pass membrane protein</topology>
    </subcellularLocation>
    <subcellularLocation>
        <location evidence="2">Lysosome membrane</location>
        <topology evidence="2">Multi-pass membrane protein</topology>
    </subcellularLocation>
</comment>
<keyword evidence="6 9" id="KW-1133">Transmembrane helix</keyword>
<dbReference type="InterPro" id="IPR001046">
    <property type="entry name" value="NRAMP_fam"/>
</dbReference>
<comment type="similarity">
    <text evidence="3">Belongs to the NRAMP family.</text>
</comment>